<proteinExistence type="predicted"/>
<accession>A0A9X1PF07</accession>
<evidence type="ECO:0000313" key="2">
    <source>
        <dbReference type="Proteomes" id="UP001139000"/>
    </source>
</evidence>
<comment type="caution">
    <text evidence="1">The sequence shown here is derived from an EMBL/GenBank/DDBJ whole genome shotgun (WGS) entry which is preliminary data.</text>
</comment>
<dbReference type="Proteomes" id="UP001139000">
    <property type="component" value="Unassembled WGS sequence"/>
</dbReference>
<keyword evidence="2" id="KW-1185">Reference proteome</keyword>
<reference evidence="1" key="1">
    <citation type="submission" date="2021-12" db="EMBL/GenBank/DDBJ databases">
        <title>Novel species in genus Dyadobacter.</title>
        <authorList>
            <person name="Ma C."/>
        </authorList>
    </citation>
    <scope>NUCLEOTIDE SEQUENCE</scope>
    <source>
        <strain evidence="1">LJ419</strain>
    </source>
</reference>
<sequence length="107" mass="12467">MEKLELYRTYKEDWDGYGGLPFSDKVIDNTKFVINSFHQQPHISPTGRGSVQLSYRLEEKCIEVEISDNLEVEVLEIIGVVEREYSEQIDQIANRIYDFFNSGSSIR</sequence>
<name>A0A9X1PF07_9BACT</name>
<dbReference type="AlphaFoldDB" id="A0A9X1PF07"/>
<protein>
    <submittedName>
        <fullName evidence="1">Uncharacterized protein</fullName>
    </submittedName>
</protein>
<organism evidence="1 2">
    <name type="scientific">Dyadobacter chenwenxiniae</name>
    <dbReference type="NCBI Taxonomy" id="2906456"/>
    <lineage>
        <taxon>Bacteria</taxon>
        <taxon>Pseudomonadati</taxon>
        <taxon>Bacteroidota</taxon>
        <taxon>Cytophagia</taxon>
        <taxon>Cytophagales</taxon>
        <taxon>Spirosomataceae</taxon>
        <taxon>Dyadobacter</taxon>
    </lineage>
</organism>
<dbReference type="RefSeq" id="WP_234652182.1">
    <property type="nucleotide sequence ID" value="NZ_CP094997.1"/>
</dbReference>
<evidence type="ECO:0000313" key="1">
    <source>
        <dbReference type="EMBL" id="MCF0059912.1"/>
    </source>
</evidence>
<dbReference type="EMBL" id="JAJTTC010000001">
    <property type="protein sequence ID" value="MCF0059912.1"/>
    <property type="molecule type" value="Genomic_DNA"/>
</dbReference>
<gene>
    <name evidence="1" type="ORF">LXM26_00295</name>
</gene>